<dbReference type="InterPro" id="IPR011009">
    <property type="entry name" value="Kinase-like_dom_sf"/>
</dbReference>
<reference evidence="2" key="1">
    <citation type="journal article" date="2021" name="Mol. Ecol. Resour.">
        <title>Phylogenomic analyses of the genus Drosophila reveals genomic signals of climate adaptation.</title>
        <authorList>
            <person name="Li F."/>
            <person name="Rane R.V."/>
            <person name="Luria V."/>
            <person name="Xiong Z."/>
            <person name="Chen J."/>
            <person name="Li Z."/>
            <person name="Catullo R.A."/>
            <person name="Griffin P.C."/>
            <person name="Schiffer M."/>
            <person name="Pearce S."/>
            <person name="Lee S.F."/>
            <person name="McElroy K."/>
            <person name="Stocker A."/>
            <person name="Shirriffs J."/>
            <person name="Cockerell F."/>
            <person name="Coppin C."/>
            <person name="Sgro C.M."/>
            <person name="Karger A."/>
            <person name="Cain J.W."/>
            <person name="Weber J.A."/>
            <person name="Santpere G."/>
            <person name="Kirschner M.W."/>
            <person name="Hoffmann A.A."/>
            <person name="Oakeshott J.G."/>
            <person name="Zhang G."/>
        </authorList>
    </citation>
    <scope>NUCLEOTIDE SEQUENCE</scope>
    <source>
        <strain evidence="2">BGI-SZ-2011g</strain>
    </source>
</reference>
<dbReference type="SMART" id="SM00587">
    <property type="entry name" value="CHK"/>
    <property type="match status" value="1"/>
</dbReference>
<gene>
    <name evidence="2" type="ORF">KR093_010795</name>
</gene>
<evidence type="ECO:0000259" key="1">
    <source>
        <dbReference type="SMART" id="SM00587"/>
    </source>
</evidence>
<sequence length="457" mass="53118">MSTQEQQLNFIERHLVYDISKYFGKDAVLVAHRVQSSTGLDGFMSAVYTIELDLKIASGLDKQELVLVKFMKGAKSFRESSRAYVQFANEVFLYAEILPAYEQLLRSSHLNTTLVEEFTPRTYRAQFGFVEGLSEEREAVLALQHLKPAGYGLGPRVTLRHDQLEAMFGVLGPYHALGYAIRILQPQVHERLRAGVIPLPFVCAPGEPNLFEVLYRVAFDRFYDFYDRCREQLKQISPAGLDEKLEKMRSRFFDQPTAILQHIYSESSDEAQPDSYFSTFLHGDFNRNNVLFHENDEGKVDNIKMIDFQELRYSTTVIDLSFSLYMNTPPEERETIFPKLLHLYHKKMLETLELVLQRNKDSLSEQQVEQILNDYSFERFEAHFKRYAMYGIMICFNFLPWLMGNEADCKRLSQLFETDMHGAAFHQLSIEIAGDEANHRIFAMVCHGFEQGYLDWI</sequence>
<dbReference type="AlphaFoldDB" id="A0AAD4KBJ9"/>
<comment type="caution">
    <text evidence="2">The sequence shown here is derived from an EMBL/GenBank/DDBJ whole genome shotgun (WGS) entry which is preliminary data.</text>
</comment>
<dbReference type="PANTHER" id="PTHR11012:SF4">
    <property type="entry name" value="LD42035P"/>
    <property type="match status" value="1"/>
</dbReference>
<accession>A0AAD4KBJ9</accession>
<dbReference type="PANTHER" id="PTHR11012">
    <property type="entry name" value="PROTEIN KINASE-LIKE DOMAIN-CONTAINING"/>
    <property type="match status" value="1"/>
</dbReference>
<protein>
    <recommendedName>
        <fullName evidence="1">CHK kinase-like domain-containing protein</fullName>
    </recommendedName>
</protein>
<proteinExistence type="predicted"/>
<evidence type="ECO:0000313" key="2">
    <source>
        <dbReference type="EMBL" id="KAH8387993.1"/>
    </source>
</evidence>
<dbReference type="SUPFAM" id="SSF56112">
    <property type="entry name" value="Protein kinase-like (PK-like)"/>
    <property type="match status" value="1"/>
</dbReference>
<keyword evidence="3" id="KW-1185">Reference proteome</keyword>
<feature type="domain" description="CHK kinase-like" evidence="1">
    <location>
        <begin position="141"/>
        <end position="354"/>
    </location>
</feature>
<organism evidence="2 3">
    <name type="scientific">Drosophila rubida</name>
    <dbReference type="NCBI Taxonomy" id="30044"/>
    <lineage>
        <taxon>Eukaryota</taxon>
        <taxon>Metazoa</taxon>
        <taxon>Ecdysozoa</taxon>
        <taxon>Arthropoda</taxon>
        <taxon>Hexapoda</taxon>
        <taxon>Insecta</taxon>
        <taxon>Pterygota</taxon>
        <taxon>Neoptera</taxon>
        <taxon>Endopterygota</taxon>
        <taxon>Diptera</taxon>
        <taxon>Brachycera</taxon>
        <taxon>Muscomorpha</taxon>
        <taxon>Ephydroidea</taxon>
        <taxon>Drosophilidae</taxon>
        <taxon>Drosophila</taxon>
    </lineage>
</organism>
<evidence type="ECO:0000313" key="3">
    <source>
        <dbReference type="Proteomes" id="UP001200034"/>
    </source>
</evidence>
<dbReference type="Pfam" id="PF02958">
    <property type="entry name" value="EcKL"/>
    <property type="match status" value="1"/>
</dbReference>
<dbReference type="Gene3D" id="3.90.1200.10">
    <property type="match status" value="1"/>
</dbReference>
<dbReference type="EMBL" id="JAJJHW010000095">
    <property type="protein sequence ID" value="KAH8387993.1"/>
    <property type="molecule type" value="Genomic_DNA"/>
</dbReference>
<dbReference type="InterPro" id="IPR004119">
    <property type="entry name" value="EcKL"/>
</dbReference>
<dbReference type="InterPro" id="IPR015897">
    <property type="entry name" value="CHK_kinase-like"/>
</dbReference>
<name>A0AAD4KBJ9_9MUSC</name>
<dbReference type="Proteomes" id="UP001200034">
    <property type="component" value="Unassembled WGS sequence"/>
</dbReference>